<dbReference type="AlphaFoldDB" id="A0A2R8BL44"/>
<dbReference type="OrthoDB" id="9816009at2"/>
<organism evidence="2 3">
    <name type="scientific">Albidovulum aquaemixtae</name>
    <dbReference type="NCBI Taxonomy" id="1542388"/>
    <lineage>
        <taxon>Bacteria</taxon>
        <taxon>Pseudomonadati</taxon>
        <taxon>Pseudomonadota</taxon>
        <taxon>Alphaproteobacteria</taxon>
        <taxon>Rhodobacterales</taxon>
        <taxon>Paracoccaceae</taxon>
        <taxon>Albidovulum</taxon>
    </lineage>
</organism>
<protein>
    <submittedName>
        <fullName evidence="2">Uncharacterized protein</fullName>
    </submittedName>
</protein>
<gene>
    <name evidence="2" type="ORF">DEA8626_03174</name>
</gene>
<name>A0A2R8BL44_9RHOB</name>
<dbReference type="Proteomes" id="UP000244924">
    <property type="component" value="Unassembled WGS sequence"/>
</dbReference>
<evidence type="ECO:0000313" key="3">
    <source>
        <dbReference type="Proteomes" id="UP000244924"/>
    </source>
</evidence>
<keyword evidence="3" id="KW-1185">Reference proteome</keyword>
<sequence length="138" mass="14501">MAEQAAAAPDPAPEAEPEELAALEPPPAEPQAEPTSARPTDPDAPIGFTTPLAIGGPEVEGRSIAQLIDGSPLFPPIEGLPEELWKEQKCSACHNWTQEALCEQGKTYQSNEEALSKQHPLGGGLKRALKAWAAAGCN</sequence>
<proteinExistence type="predicted"/>
<evidence type="ECO:0000313" key="2">
    <source>
        <dbReference type="EMBL" id="SPH24125.1"/>
    </source>
</evidence>
<reference evidence="2 3" key="1">
    <citation type="submission" date="2018-03" db="EMBL/GenBank/DDBJ databases">
        <authorList>
            <person name="Keele B.F."/>
        </authorList>
    </citation>
    <scope>NUCLEOTIDE SEQUENCE [LARGE SCALE GENOMIC DNA]</scope>
    <source>
        <strain evidence="2 3">CECT 8626</strain>
    </source>
</reference>
<dbReference type="EMBL" id="OMOQ01000003">
    <property type="protein sequence ID" value="SPH24125.1"/>
    <property type="molecule type" value="Genomic_DNA"/>
</dbReference>
<accession>A0A2R8BL44</accession>
<evidence type="ECO:0000256" key="1">
    <source>
        <dbReference type="SAM" id="MobiDB-lite"/>
    </source>
</evidence>
<feature type="region of interest" description="Disordered" evidence="1">
    <location>
        <begin position="1"/>
        <end position="56"/>
    </location>
</feature>
<dbReference type="RefSeq" id="WP_108854184.1">
    <property type="nucleotide sequence ID" value="NZ_OMOQ01000003.1"/>
</dbReference>